<accession>A0ACB9K9C2</accession>
<reference evidence="1 2" key="2">
    <citation type="journal article" date="2022" name="Mol. Ecol. Resour.">
        <title>The genomes of chicory, endive, great burdock and yacon provide insights into Asteraceae paleo-polyploidization history and plant inulin production.</title>
        <authorList>
            <person name="Fan W."/>
            <person name="Wang S."/>
            <person name="Wang H."/>
            <person name="Wang A."/>
            <person name="Jiang F."/>
            <person name="Liu H."/>
            <person name="Zhao H."/>
            <person name="Xu D."/>
            <person name="Zhang Y."/>
        </authorList>
    </citation>
    <scope>NUCLEOTIDE SEQUENCE [LARGE SCALE GENOMIC DNA]</scope>
    <source>
        <strain evidence="2">cv. Yunnan</strain>
        <tissue evidence="1">Leaves</tissue>
    </source>
</reference>
<evidence type="ECO:0000313" key="1">
    <source>
        <dbReference type="EMBL" id="KAI3828805.1"/>
    </source>
</evidence>
<evidence type="ECO:0000313" key="2">
    <source>
        <dbReference type="Proteomes" id="UP001056120"/>
    </source>
</evidence>
<gene>
    <name evidence="1" type="ORF">L1987_02915</name>
</gene>
<comment type="caution">
    <text evidence="1">The sequence shown here is derived from an EMBL/GenBank/DDBJ whole genome shotgun (WGS) entry which is preliminary data.</text>
</comment>
<reference evidence="2" key="1">
    <citation type="journal article" date="2022" name="Mol. Ecol. Resour.">
        <title>The genomes of chicory, endive, great burdock and yacon provide insights into Asteraceae palaeo-polyploidization history and plant inulin production.</title>
        <authorList>
            <person name="Fan W."/>
            <person name="Wang S."/>
            <person name="Wang H."/>
            <person name="Wang A."/>
            <person name="Jiang F."/>
            <person name="Liu H."/>
            <person name="Zhao H."/>
            <person name="Xu D."/>
            <person name="Zhang Y."/>
        </authorList>
    </citation>
    <scope>NUCLEOTIDE SEQUENCE [LARGE SCALE GENOMIC DNA]</scope>
    <source>
        <strain evidence="2">cv. Yunnan</strain>
    </source>
</reference>
<proteinExistence type="predicted"/>
<name>A0ACB9K9C2_9ASTR</name>
<protein>
    <submittedName>
        <fullName evidence="1">Uncharacterized protein</fullName>
    </submittedName>
</protein>
<dbReference type="EMBL" id="CM042018">
    <property type="protein sequence ID" value="KAI3828805.1"/>
    <property type="molecule type" value="Genomic_DNA"/>
</dbReference>
<organism evidence="1 2">
    <name type="scientific">Smallanthus sonchifolius</name>
    <dbReference type="NCBI Taxonomy" id="185202"/>
    <lineage>
        <taxon>Eukaryota</taxon>
        <taxon>Viridiplantae</taxon>
        <taxon>Streptophyta</taxon>
        <taxon>Embryophyta</taxon>
        <taxon>Tracheophyta</taxon>
        <taxon>Spermatophyta</taxon>
        <taxon>Magnoliopsida</taxon>
        <taxon>eudicotyledons</taxon>
        <taxon>Gunneridae</taxon>
        <taxon>Pentapetalae</taxon>
        <taxon>asterids</taxon>
        <taxon>campanulids</taxon>
        <taxon>Asterales</taxon>
        <taxon>Asteraceae</taxon>
        <taxon>Asteroideae</taxon>
        <taxon>Heliantheae alliance</taxon>
        <taxon>Millerieae</taxon>
        <taxon>Smallanthus</taxon>
    </lineage>
</organism>
<keyword evidence="2" id="KW-1185">Reference proteome</keyword>
<sequence>MLRNHVWTKVELSVKLLHRFTVLYVLQCVLYLESLEFDLVRVYSMQQMDMTILWCLRCCPSNKFPGMSPPVGYNYQNILPFRSDTLCRVLVSKRGEIVKPI</sequence>
<dbReference type="Proteomes" id="UP001056120">
    <property type="component" value="Linkage Group LG01"/>
</dbReference>